<comment type="similarity">
    <text evidence="1 6">Belongs to the L-aspartate dehydrogenase family.</text>
</comment>
<evidence type="ECO:0000313" key="10">
    <source>
        <dbReference type="Proteomes" id="UP001168613"/>
    </source>
</evidence>
<dbReference type="Pfam" id="PF01958">
    <property type="entry name" value="Asp_DH_C"/>
    <property type="match status" value="1"/>
</dbReference>
<feature type="domain" description="Aspartate dehydrogenase" evidence="7">
    <location>
        <begin position="167"/>
        <end position="253"/>
    </location>
</feature>
<comment type="catalytic activity">
    <reaction evidence="6">
        <text>L-aspartate + NADP(+) + H2O = oxaloacetate + NH4(+) + NADPH + H(+)</text>
        <dbReference type="Rhea" id="RHEA:11784"/>
        <dbReference type="ChEBI" id="CHEBI:15377"/>
        <dbReference type="ChEBI" id="CHEBI:15378"/>
        <dbReference type="ChEBI" id="CHEBI:16452"/>
        <dbReference type="ChEBI" id="CHEBI:28938"/>
        <dbReference type="ChEBI" id="CHEBI:29991"/>
        <dbReference type="ChEBI" id="CHEBI:57783"/>
        <dbReference type="ChEBI" id="CHEBI:58349"/>
        <dbReference type="EC" id="1.4.1.21"/>
    </reaction>
</comment>
<dbReference type="Proteomes" id="UP001168613">
    <property type="component" value="Unassembled WGS sequence"/>
</dbReference>
<keyword evidence="3 6" id="KW-0521">NADP</keyword>
<keyword evidence="4 6" id="KW-0560">Oxidoreductase</keyword>
<dbReference type="RefSeq" id="WP_266122801.1">
    <property type="nucleotide sequence ID" value="NZ_JAJHNU010000001.1"/>
</dbReference>
<dbReference type="SUPFAM" id="SSF51735">
    <property type="entry name" value="NAD(P)-binding Rossmann-fold domains"/>
    <property type="match status" value="1"/>
</dbReference>
<dbReference type="SUPFAM" id="SSF55347">
    <property type="entry name" value="Glyceraldehyde-3-phosphate dehydrogenase-like, C-terminal domain"/>
    <property type="match status" value="1"/>
</dbReference>
<evidence type="ECO:0000313" key="9">
    <source>
        <dbReference type="EMBL" id="MDN4119861.1"/>
    </source>
</evidence>
<feature type="active site" evidence="6">
    <location>
        <position position="219"/>
    </location>
</feature>
<feature type="domain" description="Aspartate/homoserine dehydrogenase NAD-binding" evidence="8">
    <location>
        <begin position="10"/>
        <end position="118"/>
    </location>
</feature>
<comment type="pathway">
    <text evidence="6">Cofactor biosynthesis; NAD(+) biosynthesis; iminoaspartate from L-aspartate (dehydrogenase route): step 1/1.</text>
</comment>
<dbReference type="Pfam" id="PF03447">
    <property type="entry name" value="NAD_binding_3"/>
    <property type="match status" value="1"/>
</dbReference>
<dbReference type="Gene3D" id="3.30.360.10">
    <property type="entry name" value="Dihydrodipicolinate Reductase, domain 2"/>
    <property type="match status" value="1"/>
</dbReference>
<accession>A0ABT8EEZ8</accession>
<comment type="miscellaneous">
    <text evidence="6">The iminoaspartate product is unstable in aqueous solution and can decompose to oxaloacetate and ammonia.</text>
</comment>
<evidence type="ECO:0000259" key="7">
    <source>
        <dbReference type="Pfam" id="PF01958"/>
    </source>
</evidence>
<dbReference type="NCBIfam" id="NF009825">
    <property type="entry name" value="PRK13302.1"/>
    <property type="match status" value="1"/>
</dbReference>
<proteinExistence type="inferred from homology"/>
<evidence type="ECO:0000256" key="3">
    <source>
        <dbReference type="ARBA" id="ARBA00022857"/>
    </source>
</evidence>
<dbReference type="PIRSF" id="PIRSF005227">
    <property type="entry name" value="Asp_dh_NAD_syn"/>
    <property type="match status" value="1"/>
</dbReference>
<evidence type="ECO:0000259" key="8">
    <source>
        <dbReference type="Pfam" id="PF03447"/>
    </source>
</evidence>
<organism evidence="9 10">
    <name type="scientific">Alcaligenes endophyticus</name>
    <dbReference type="NCBI Taxonomy" id="1929088"/>
    <lineage>
        <taxon>Bacteria</taxon>
        <taxon>Pseudomonadati</taxon>
        <taxon>Pseudomonadota</taxon>
        <taxon>Betaproteobacteria</taxon>
        <taxon>Burkholderiales</taxon>
        <taxon>Alcaligenaceae</taxon>
        <taxon>Alcaligenes</taxon>
    </lineage>
</organism>
<dbReference type="Gene3D" id="3.40.50.720">
    <property type="entry name" value="NAD(P)-binding Rossmann-like Domain"/>
    <property type="match status" value="1"/>
</dbReference>
<dbReference type="HAMAP" id="MF_01265">
    <property type="entry name" value="NadX"/>
    <property type="match status" value="1"/>
</dbReference>
<dbReference type="InterPro" id="IPR020626">
    <property type="entry name" value="Asp_DH_prok"/>
</dbReference>
<feature type="binding site" evidence="6">
    <location>
        <position position="189"/>
    </location>
    <ligand>
        <name>NAD(+)</name>
        <dbReference type="ChEBI" id="CHEBI:57540"/>
    </ligand>
</feature>
<reference evidence="9" key="1">
    <citation type="submission" date="2021-11" db="EMBL/GenBank/DDBJ databases">
        <title>Draft genome sequence of Alcaligenes endophyticus type strain CCUG 75668T.</title>
        <authorList>
            <person name="Salva-Serra F."/>
            <person name="Duran R.E."/>
            <person name="Seeger M."/>
            <person name="Moore E.R.B."/>
            <person name="Jaen-Luchoro D."/>
        </authorList>
    </citation>
    <scope>NUCLEOTIDE SEQUENCE</scope>
    <source>
        <strain evidence="9">CCUG 75668</strain>
    </source>
</reference>
<dbReference type="EMBL" id="JAJHNU010000001">
    <property type="protein sequence ID" value="MDN4119861.1"/>
    <property type="molecule type" value="Genomic_DNA"/>
</dbReference>
<comment type="catalytic activity">
    <reaction evidence="6">
        <text>L-aspartate + NAD(+) + H2O = oxaloacetate + NH4(+) + NADH + H(+)</text>
        <dbReference type="Rhea" id="RHEA:11788"/>
        <dbReference type="ChEBI" id="CHEBI:15377"/>
        <dbReference type="ChEBI" id="CHEBI:15378"/>
        <dbReference type="ChEBI" id="CHEBI:16452"/>
        <dbReference type="ChEBI" id="CHEBI:28938"/>
        <dbReference type="ChEBI" id="CHEBI:29991"/>
        <dbReference type="ChEBI" id="CHEBI:57540"/>
        <dbReference type="ChEBI" id="CHEBI:57945"/>
        <dbReference type="EC" id="1.4.1.21"/>
    </reaction>
</comment>
<gene>
    <name evidence="6" type="primary">nadX</name>
    <name evidence="9" type="ORF">LMS43_01030</name>
</gene>
<name>A0ABT8EEZ8_9BURK</name>
<evidence type="ECO:0000256" key="4">
    <source>
        <dbReference type="ARBA" id="ARBA00023002"/>
    </source>
</evidence>
<evidence type="ECO:0000256" key="2">
    <source>
        <dbReference type="ARBA" id="ARBA00022642"/>
    </source>
</evidence>
<comment type="function">
    <text evidence="6">Specifically catalyzes the NAD or NADP-dependent dehydrogenation of L-aspartate to iminoaspartate.</text>
</comment>
<dbReference type="InterPro" id="IPR011182">
    <property type="entry name" value="L-Asp_DH"/>
</dbReference>
<protein>
    <recommendedName>
        <fullName evidence="6">L-aspartate dehydrogenase</fullName>
        <ecNumber evidence="6">1.4.1.21</ecNumber>
    </recommendedName>
</protein>
<feature type="binding site" evidence="6">
    <location>
        <position position="121"/>
    </location>
    <ligand>
        <name>NAD(+)</name>
        <dbReference type="ChEBI" id="CHEBI:57540"/>
    </ligand>
</feature>
<dbReference type="InterPro" id="IPR005106">
    <property type="entry name" value="Asp/hSer_DH_NAD-bd"/>
</dbReference>
<evidence type="ECO:0000256" key="1">
    <source>
        <dbReference type="ARBA" id="ARBA00008331"/>
    </source>
</evidence>
<dbReference type="InterPro" id="IPR002811">
    <property type="entry name" value="Asp_DH"/>
</dbReference>
<dbReference type="PANTHER" id="PTHR31873:SF6">
    <property type="entry name" value="ASPARTATE DEHYDROGENASE DOMAIN-CONTAINING PROTEIN"/>
    <property type="match status" value="1"/>
</dbReference>
<dbReference type="PANTHER" id="PTHR31873">
    <property type="entry name" value="L-ASPARTATE DEHYDROGENASE-RELATED"/>
    <property type="match status" value="1"/>
</dbReference>
<sequence>MKHLRIGIAGYGAIGRDLAAALDQNQDGLQLSAIAVRNPQQPPDISHLRSTPTITDIAGLEALCDLVIECAPASQLSTIAKPFLKAGKQVLTLSSGALLNHPELIELAREHGGTILIPTGALLGLDAVSAAAQGQVNEVRMITRKPPAGLLGAPYLEQHNIDVLGLQEPTKIFDGTAREAAAGFPANLNVAVSLSLAGIGPDKTRLEIWADPTVTRNIHRIQVDSDAAVLNMEIQNIPSSNPRTGRITAQSVIALLRKINAPLRVGT</sequence>
<keyword evidence="10" id="KW-1185">Reference proteome</keyword>
<evidence type="ECO:0000256" key="5">
    <source>
        <dbReference type="ARBA" id="ARBA00023027"/>
    </source>
</evidence>
<dbReference type="EC" id="1.4.1.21" evidence="6"/>
<keyword evidence="5 6" id="KW-0520">NAD</keyword>
<evidence type="ECO:0000256" key="6">
    <source>
        <dbReference type="HAMAP-Rule" id="MF_01265"/>
    </source>
</evidence>
<dbReference type="InterPro" id="IPR036291">
    <property type="entry name" value="NAD(P)-bd_dom_sf"/>
</dbReference>
<keyword evidence="2 6" id="KW-0662">Pyridine nucleotide biosynthesis</keyword>
<comment type="caution">
    <text evidence="9">The sequence shown here is derived from an EMBL/GenBank/DDBJ whole genome shotgun (WGS) entry which is preliminary data.</text>
</comment>